<dbReference type="Proteomes" id="UP001558652">
    <property type="component" value="Unassembled WGS sequence"/>
</dbReference>
<feature type="compositionally biased region" description="Low complexity" evidence="1">
    <location>
        <begin position="142"/>
        <end position="160"/>
    </location>
</feature>
<proteinExistence type="predicted"/>
<feature type="compositionally biased region" description="Pro residues" evidence="1">
    <location>
        <begin position="82"/>
        <end position="99"/>
    </location>
</feature>
<reference evidence="2 3" key="1">
    <citation type="submission" date="2024-07" db="EMBL/GenBank/DDBJ databases">
        <title>Chromosome-level genome assembly of the water stick insect Ranatra chinensis (Heteroptera: Nepidae).</title>
        <authorList>
            <person name="Liu X."/>
        </authorList>
    </citation>
    <scope>NUCLEOTIDE SEQUENCE [LARGE SCALE GENOMIC DNA]</scope>
    <source>
        <strain evidence="2">Cailab_2021Rc</strain>
        <tissue evidence="2">Muscle</tissue>
    </source>
</reference>
<organism evidence="2 3">
    <name type="scientific">Ranatra chinensis</name>
    <dbReference type="NCBI Taxonomy" id="642074"/>
    <lineage>
        <taxon>Eukaryota</taxon>
        <taxon>Metazoa</taxon>
        <taxon>Ecdysozoa</taxon>
        <taxon>Arthropoda</taxon>
        <taxon>Hexapoda</taxon>
        <taxon>Insecta</taxon>
        <taxon>Pterygota</taxon>
        <taxon>Neoptera</taxon>
        <taxon>Paraneoptera</taxon>
        <taxon>Hemiptera</taxon>
        <taxon>Heteroptera</taxon>
        <taxon>Panheteroptera</taxon>
        <taxon>Nepomorpha</taxon>
        <taxon>Nepidae</taxon>
        <taxon>Ranatrinae</taxon>
        <taxon>Ranatra</taxon>
    </lineage>
</organism>
<protein>
    <submittedName>
        <fullName evidence="2">Uncharacterized protein</fullName>
    </submittedName>
</protein>
<comment type="caution">
    <text evidence="2">The sequence shown here is derived from an EMBL/GenBank/DDBJ whole genome shotgun (WGS) entry which is preliminary data.</text>
</comment>
<evidence type="ECO:0000313" key="2">
    <source>
        <dbReference type="EMBL" id="KAL1116289.1"/>
    </source>
</evidence>
<dbReference type="AlphaFoldDB" id="A0ABD0XYF3"/>
<accession>A0ABD0XYF3</accession>
<dbReference type="EMBL" id="JBFDAA010000018">
    <property type="protein sequence ID" value="KAL1116289.1"/>
    <property type="molecule type" value="Genomic_DNA"/>
</dbReference>
<sequence>MRVATLRAVAEGVRLEQAAEDSILEAAAEAMEEEPGPERIQHLEEIQELLKRDRRAVETLSNLVGHPGASATLTASVGAGLPPLPLPAQPPPPSAPAPAPAAGAGASAGSDSGSILGLVGPLLGSSSGGGNGENNNGGGSDSGSVLGLVTPLLGTSSSSSGNGGDENAGGSDSGSILSLAGPLLGSSSGGPGNSAFGFEQRASEFARPTADARFVRSSSSSLNIAAEIHRQLPKTYGADKIDLAPSDFNLIANPKEFLSGKRFSNDEEIGGQWRSGFLGWSSAYSMRALKSWCPGRTSSIENNGEDGGDSNGGSNSGSVLSLLGPLLSSSGGDGAGASASVNLGGVDSGAILNLLGSSLGGGGGGGGYGSALSGILGLSSASKSTGAHTALGGLNLKGQLKGAKIAFVGDKIQLLMRLKFGLLTKMINGITSLVEAKLPTHEFTDVHKLQYPA</sequence>
<gene>
    <name evidence="2" type="ORF">AAG570_005784</name>
</gene>
<feature type="compositionally biased region" description="Low complexity" evidence="1">
    <location>
        <begin position="100"/>
        <end position="125"/>
    </location>
</feature>
<keyword evidence="3" id="KW-1185">Reference proteome</keyword>
<feature type="compositionally biased region" description="Low complexity" evidence="1">
    <location>
        <begin position="168"/>
        <end position="184"/>
    </location>
</feature>
<feature type="compositionally biased region" description="Gly residues" evidence="1">
    <location>
        <begin position="126"/>
        <end position="141"/>
    </location>
</feature>
<evidence type="ECO:0000313" key="3">
    <source>
        <dbReference type="Proteomes" id="UP001558652"/>
    </source>
</evidence>
<evidence type="ECO:0000256" key="1">
    <source>
        <dbReference type="SAM" id="MobiDB-lite"/>
    </source>
</evidence>
<feature type="region of interest" description="Disordered" evidence="1">
    <location>
        <begin position="81"/>
        <end position="184"/>
    </location>
</feature>
<name>A0ABD0XYF3_9HEMI</name>